<accession>A0A1I6IE85</accession>
<evidence type="ECO:0000313" key="4">
    <source>
        <dbReference type="EMBL" id="SFR64939.1"/>
    </source>
</evidence>
<dbReference type="CDD" id="cd06471">
    <property type="entry name" value="ACD_LpsHSP_like"/>
    <property type="match status" value="1"/>
</dbReference>
<evidence type="ECO:0000256" key="1">
    <source>
        <dbReference type="PROSITE-ProRule" id="PRU00285"/>
    </source>
</evidence>
<comment type="similarity">
    <text evidence="1 2">Belongs to the small heat shock protein (HSP20) family.</text>
</comment>
<evidence type="ECO:0000313" key="5">
    <source>
        <dbReference type="Proteomes" id="UP000199659"/>
    </source>
</evidence>
<reference evidence="4 5" key="1">
    <citation type="submission" date="2016-10" db="EMBL/GenBank/DDBJ databases">
        <authorList>
            <person name="de Groot N.N."/>
        </authorList>
    </citation>
    <scope>NUCLEOTIDE SEQUENCE [LARGE SCALE GENOMIC DNA]</scope>
    <source>
        <strain evidence="4 5">743A</strain>
    </source>
</reference>
<dbReference type="InterPro" id="IPR002068">
    <property type="entry name" value="A-crystallin/Hsp20_dom"/>
</dbReference>
<gene>
    <name evidence="4" type="ORF">SAMN05661086_00747</name>
</gene>
<evidence type="ECO:0000256" key="2">
    <source>
        <dbReference type="RuleBase" id="RU003616"/>
    </source>
</evidence>
<dbReference type="SUPFAM" id="SSF49764">
    <property type="entry name" value="HSP20-like chaperones"/>
    <property type="match status" value="1"/>
</dbReference>
<dbReference type="PANTHER" id="PTHR11527">
    <property type="entry name" value="HEAT-SHOCK PROTEIN 20 FAMILY MEMBER"/>
    <property type="match status" value="1"/>
</dbReference>
<sequence length="143" mass="16679">MLLPSMLQDNFVDDVFQDFFSFPFKLKGNFSGMMKTDVKETGDQYQLDIELPGYAKEDIKAELKNGYLSISAKKEEEHTEKNENGKYICQERYTGQCQRRFYVGEHITQEDIKASFENGILKVVVPKQEVKEKLEESRYIAIE</sequence>
<dbReference type="InterPro" id="IPR031107">
    <property type="entry name" value="Small_HSP"/>
</dbReference>
<dbReference type="OrthoDB" id="9811615at2"/>
<dbReference type="RefSeq" id="WP_092559352.1">
    <property type="nucleotide sequence ID" value="NZ_FOYZ01000002.1"/>
</dbReference>
<dbReference type="PROSITE" id="PS01031">
    <property type="entry name" value="SHSP"/>
    <property type="match status" value="1"/>
</dbReference>
<name>A0A1I6IE85_9FIRM</name>
<keyword evidence="5" id="KW-1185">Reference proteome</keyword>
<protein>
    <submittedName>
        <fullName evidence="4">Heat shock protein Hsp20</fullName>
    </submittedName>
</protein>
<dbReference type="EMBL" id="FOYZ01000002">
    <property type="protein sequence ID" value="SFR64939.1"/>
    <property type="molecule type" value="Genomic_DNA"/>
</dbReference>
<dbReference type="AlphaFoldDB" id="A0A1I6IE85"/>
<feature type="domain" description="SHSP" evidence="3">
    <location>
        <begin position="27"/>
        <end position="143"/>
    </location>
</feature>
<dbReference type="Gene3D" id="2.60.40.790">
    <property type="match status" value="1"/>
</dbReference>
<dbReference type="InterPro" id="IPR008978">
    <property type="entry name" value="HSP20-like_chaperone"/>
</dbReference>
<evidence type="ECO:0000259" key="3">
    <source>
        <dbReference type="PROSITE" id="PS01031"/>
    </source>
</evidence>
<dbReference type="Proteomes" id="UP000199659">
    <property type="component" value="Unassembled WGS sequence"/>
</dbReference>
<dbReference type="Pfam" id="PF00011">
    <property type="entry name" value="HSP20"/>
    <property type="match status" value="1"/>
</dbReference>
<organism evidence="4 5">
    <name type="scientific">Anaeromicropila populeti</name>
    <dbReference type="NCBI Taxonomy" id="37658"/>
    <lineage>
        <taxon>Bacteria</taxon>
        <taxon>Bacillati</taxon>
        <taxon>Bacillota</taxon>
        <taxon>Clostridia</taxon>
        <taxon>Lachnospirales</taxon>
        <taxon>Lachnospiraceae</taxon>
        <taxon>Anaeromicropila</taxon>
    </lineage>
</organism>
<keyword evidence="4" id="KW-0346">Stress response</keyword>
<proteinExistence type="inferred from homology"/>
<dbReference type="STRING" id="37658.SAMN05661086_00747"/>